<gene>
    <name evidence="2" type="ORF">Y1Q_0012639</name>
</gene>
<evidence type="ECO:0000256" key="1">
    <source>
        <dbReference type="SAM" id="MobiDB-lite"/>
    </source>
</evidence>
<dbReference type="AlphaFoldDB" id="A0A151M8C7"/>
<name>A0A151M8C7_ALLMI</name>
<dbReference type="EMBL" id="AKHW03006358">
    <property type="protein sequence ID" value="KYO20778.1"/>
    <property type="molecule type" value="Genomic_DNA"/>
</dbReference>
<reference evidence="2 3" key="1">
    <citation type="journal article" date="2012" name="Genome Biol.">
        <title>Sequencing three crocodilian genomes to illuminate the evolution of archosaurs and amniotes.</title>
        <authorList>
            <person name="St John J.A."/>
            <person name="Braun E.L."/>
            <person name="Isberg S.R."/>
            <person name="Miles L.G."/>
            <person name="Chong A.Y."/>
            <person name="Gongora J."/>
            <person name="Dalzell P."/>
            <person name="Moran C."/>
            <person name="Bed'hom B."/>
            <person name="Abzhanov A."/>
            <person name="Burgess S.C."/>
            <person name="Cooksey A.M."/>
            <person name="Castoe T.A."/>
            <person name="Crawford N.G."/>
            <person name="Densmore L.D."/>
            <person name="Drew J.C."/>
            <person name="Edwards S.V."/>
            <person name="Faircloth B.C."/>
            <person name="Fujita M.K."/>
            <person name="Greenwold M.J."/>
            <person name="Hoffmann F.G."/>
            <person name="Howard J.M."/>
            <person name="Iguchi T."/>
            <person name="Janes D.E."/>
            <person name="Khan S.Y."/>
            <person name="Kohno S."/>
            <person name="de Koning A.J."/>
            <person name="Lance S.L."/>
            <person name="McCarthy F.M."/>
            <person name="McCormack J.E."/>
            <person name="Merchant M.E."/>
            <person name="Peterson D.G."/>
            <person name="Pollock D.D."/>
            <person name="Pourmand N."/>
            <person name="Raney B.J."/>
            <person name="Roessler K.A."/>
            <person name="Sanford J.R."/>
            <person name="Sawyer R.H."/>
            <person name="Schmidt C.J."/>
            <person name="Triplett E.W."/>
            <person name="Tuberville T.D."/>
            <person name="Venegas-Anaya M."/>
            <person name="Howard J.T."/>
            <person name="Jarvis E.D."/>
            <person name="Guillette L.J.Jr."/>
            <person name="Glenn T.C."/>
            <person name="Green R.E."/>
            <person name="Ray D.A."/>
        </authorList>
    </citation>
    <scope>NUCLEOTIDE SEQUENCE [LARGE SCALE GENOMIC DNA]</scope>
    <source>
        <strain evidence="2">KSC_2009_1</strain>
    </source>
</reference>
<comment type="caution">
    <text evidence="2">The sequence shown here is derived from an EMBL/GenBank/DDBJ whole genome shotgun (WGS) entry which is preliminary data.</text>
</comment>
<dbReference type="Proteomes" id="UP000050525">
    <property type="component" value="Unassembled WGS sequence"/>
</dbReference>
<organism evidence="2 3">
    <name type="scientific">Alligator mississippiensis</name>
    <name type="common">American alligator</name>
    <dbReference type="NCBI Taxonomy" id="8496"/>
    <lineage>
        <taxon>Eukaryota</taxon>
        <taxon>Metazoa</taxon>
        <taxon>Chordata</taxon>
        <taxon>Craniata</taxon>
        <taxon>Vertebrata</taxon>
        <taxon>Euteleostomi</taxon>
        <taxon>Archelosauria</taxon>
        <taxon>Archosauria</taxon>
        <taxon>Crocodylia</taxon>
        <taxon>Alligatoridae</taxon>
        <taxon>Alligatorinae</taxon>
        <taxon>Alligator</taxon>
    </lineage>
</organism>
<protein>
    <submittedName>
        <fullName evidence="2">Uncharacterized protein</fullName>
    </submittedName>
</protein>
<evidence type="ECO:0000313" key="2">
    <source>
        <dbReference type="EMBL" id="KYO20778.1"/>
    </source>
</evidence>
<proteinExistence type="predicted"/>
<feature type="compositionally biased region" description="Polar residues" evidence="1">
    <location>
        <begin position="26"/>
        <end position="35"/>
    </location>
</feature>
<evidence type="ECO:0000313" key="3">
    <source>
        <dbReference type="Proteomes" id="UP000050525"/>
    </source>
</evidence>
<keyword evidence="3" id="KW-1185">Reference proteome</keyword>
<accession>A0A151M8C7</accession>
<feature type="region of interest" description="Disordered" evidence="1">
    <location>
        <begin position="15"/>
        <end position="36"/>
    </location>
</feature>
<sequence length="110" mass="12296">MQWKPVITSYKTRGEEFTEGAETGGNSINRTTSSGRLGHVVKRNTNTSIPNKMSTDTFTLKKSKCPLCKLQVWKSFLLSMFEAILNGGAKEYVQGIQKKKLHEEEKGPTS</sequence>